<accession>A0A0G1S6F1</accession>
<dbReference type="Pfam" id="PF00535">
    <property type="entry name" value="Glycos_transf_2"/>
    <property type="match status" value="1"/>
</dbReference>
<feature type="domain" description="Glycosyltransferase 2-like" evidence="8">
    <location>
        <begin position="10"/>
        <end position="171"/>
    </location>
</feature>
<keyword evidence="1" id="KW-1003">Cell membrane</keyword>
<comment type="caution">
    <text evidence="9">The sequence shown here is derived from an EMBL/GenBank/DDBJ whole genome shotgun (WGS) entry which is preliminary data.</text>
</comment>
<evidence type="ECO:0000256" key="7">
    <source>
        <dbReference type="ARBA" id="ARBA00023136"/>
    </source>
</evidence>
<dbReference type="Proteomes" id="UP000034502">
    <property type="component" value="Unassembled WGS sequence"/>
</dbReference>
<dbReference type="GO" id="GO:0099621">
    <property type="term" value="F:undecaprenyl-phosphate 4-deoxy-4-formamido-L-arabinose transferase activity"/>
    <property type="evidence" value="ECO:0007669"/>
    <property type="project" value="TreeGrafter"/>
</dbReference>
<reference evidence="9 10" key="1">
    <citation type="journal article" date="2015" name="Nature">
        <title>rRNA introns, odd ribosomes, and small enigmatic genomes across a large radiation of phyla.</title>
        <authorList>
            <person name="Brown C.T."/>
            <person name="Hug L.A."/>
            <person name="Thomas B.C."/>
            <person name="Sharon I."/>
            <person name="Castelle C.J."/>
            <person name="Singh A."/>
            <person name="Wilkins M.J."/>
            <person name="Williams K.H."/>
            <person name="Banfield J.F."/>
        </authorList>
    </citation>
    <scope>NUCLEOTIDE SEQUENCE [LARGE SCALE GENOMIC DNA]</scope>
</reference>
<evidence type="ECO:0000313" key="9">
    <source>
        <dbReference type="EMBL" id="KKU64957.1"/>
    </source>
</evidence>
<dbReference type="InterPro" id="IPR050256">
    <property type="entry name" value="Glycosyltransferase_2"/>
</dbReference>
<dbReference type="PANTHER" id="PTHR48090">
    <property type="entry name" value="UNDECAPRENYL-PHOSPHATE 4-DEOXY-4-FORMAMIDO-L-ARABINOSE TRANSFERASE-RELATED"/>
    <property type="match status" value="1"/>
</dbReference>
<organism evidence="9 10">
    <name type="scientific">Candidatus Amesbacteria bacterium GW2011_GWC1_47_15</name>
    <dbReference type="NCBI Taxonomy" id="1618364"/>
    <lineage>
        <taxon>Bacteria</taxon>
        <taxon>Candidatus Amesiibacteriota</taxon>
    </lineage>
</organism>
<keyword evidence="4" id="KW-0812">Transmembrane</keyword>
<dbReference type="CDD" id="cd04179">
    <property type="entry name" value="DPM_DPG-synthase_like"/>
    <property type="match status" value="1"/>
</dbReference>
<dbReference type="PANTHER" id="PTHR48090:SF3">
    <property type="entry name" value="UNDECAPRENYL-PHOSPHATE 4-DEOXY-4-FORMAMIDO-L-ARABINOSE TRANSFERASE"/>
    <property type="match status" value="1"/>
</dbReference>
<evidence type="ECO:0000313" key="10">
    <source>
        <dbReference type="Proteomes" id="UP000034502"/>
    </source>
</evidence>
<dbReference type="SUPFAM" id="SSF53448">
    <property type="entry name" value="Nucleotide-diphospho-sugar transferases"/>
    <property type="match status" value="1"/>
</dbReference>
<keyword evidence="5" id="KW-0448">Lipopolysaccharide biosynthesis</keyword>
<protein>
    <submittedName>
        <fullName evidence="9">Glycosyltransferase</fullName>
    </submittedName>
</protein>
<evidence type="ECO:0000256" key="6">
    <source>
        <dbReference type="ARBA" id="ARBA00022989"/>
    </source>
</evidence>
<keyword evidence="2" id="KW-0328">Glycosyltransferase</keyword>
<dbReference type="InterPro" id="IPR001173">
    <property type="entry name" value="Glyco_trans_2-like"/>
</dbReference>
<keyword evidence="6" id="KW-1133">Transmembrane helix</keyword>
<dbReference type="STRING" id="1618364.UX86_C0003G0052"/>
<evidence type="ECO:0000259" key="8">
    <source>
        <dbReference type="Pfam" id="PF00535"/>
    </source>
</evidence>
<dbReference type="Gene3D" id="3.90.550.10">
    <property type="entry name" value="Spore Coat Polysaccharide Biosynthesis Protein SpsA, Chain A"/>
    <property type="match status" value="1"/>
</dbReference>
<evidence type="ECO:0000256" key="4">
    <source>
        <dbReference type="ARBA" id="ARBA00022692"/>
    </source>
</evidence>
<evidence type="ECO:0000256" key="1">
    <source>
        <dbReference type="ARBA" id="ARBA00022475"/>
    </source>
</evidence>
<keyword evidence="3 9" id="KW-0808">Transferase</keyword>
<gene>
    <name evidence="9" type="ORF">UX86_C0003G0052</name>
</gene>
<evidence type="ECO:0000256" key="2">
    <source>
        <dbReference type="ARBA" id="ARBA00022676"/>
    </source>
</evidence>
<sequence>MGVKKKKDISVVLPAYNEEENILLIISKIQPYLKKNFGKYEIIVVDDGSRDKTGKIVKDLQKTRPWLRLVTHPKNRGYGAALRSGFTSAKMPWVFYTDSDNQFDINDLDKLMPLTEKFDIVAGYREHRQDPYMRIFIAWVYNQIIWLSLGLKIRDIDCAFKIYKKQVFDKIKMTSETGLIDAEVLVKAKRAGFTIGQTGVRHFPRTLGQTVYEVGGRNKFFAFVKPQVVMSLLYEIGSLRRELG</sequence>
<proteinExistence type="predicted"/>
<name>A0A0G1S6F1_9BACT</name>
<dbReference type="GO" id="GO:0009103">
    <property type="term" value="P:lipopolysaccharide biosynthetic process"/>
    <property type="evidence" value="ECO:0007669"/>
    <property type="project" value="UniProtKB-KW"/>
</dbReference>
<dbReference type="InterPro" id="IPR029044">
    <property type="entry name" value="Nucleotide-diphossugar_trans"/>
</dbReference>
<evidence type="ECO:0000256" key="3">
    <source>
        <dbReference type="ARBA" id="ARBA00022679"/>
    </source>
</evidence>
<dbReference type="EMBL" id="LCNU01000003">
    <property type="protein sequence ID" value="KKU64957.1"/>
    <property type="molecule type" value="Genomic_DNA"/>
</dbReference>
<keyword evidence="7" id="KW-0472">Membrane</keyword>
<dbReference type="GO" id="GO:0005886">
    <property type="term" value="C:plasma membrane"/>
    <property type="evidence" value="ECO:0007669"/>
    <property type="project" value="TreeGrafter"/>
</dbReference>
<evidence type="ECO:0000256" key="5">
    <source>
        <dbReference type="ARBA" id="ARBA00022985"/>
    </source>
</evidence>
<dbReference type="AlphaFoldDB" id="A0A0G1S6F1"/>